<keyword evidence="5 6" id="KW-0456">Lyase</keyword>
<evidence type="ECO:0000313" key="8">
    <source>
        <dbReference type="EMBL" id="GMI42983.1"/>
    </source>
</evidence>
<dbReference type="Pfam" id="PF00282">
    <property type="entry name" value="Pyridoxal_deC"/>
    <property type="match status" value="1"/>
</dbReference>
<evidence type="ECO:0000256" key="3">
    <source>
        <dbReference type="ARBA" id="ARBA00022793"/>
    </source>
</evidence>
<feature type="compositionally biased region" description="Pro residues" evidence="7">
    <location>
        <begin position="1"/>
        <end position="23"/>
    </location>
</feature>
<evidence type="ECO:0000256" key="5">
    <source>
        <dbReference type="ARBA" id="ARBA00023239"/>
    </source>
</evidence>
<keyword evidence="3" id="KW-0210">Decarboxylase</keyword>
<dbReference type="EMBL" id="BRYB01001104">
    <property type="protein sequence ID" value="GMI42983.1"/>
    <property type="molecule type" value="Genomic_DNA"/>
</dbReference>
<evidence type="ECO:0000256" key="2">
    <source>
        <dbReference type="ARBA" id="ARBA00009533"/>
    </source>
</evidence>
<evidence type="ECO:0000256" key="7">
    <source>
        <dbReference type="SAM" id="MobiDB-lite"/>
    </source>
</evidence>
<dbReference type="SUPFAM" id="SSF53383">
    <property type="entry name" value="PLP-dependent transferases"/>
    <property type="match status" value="1"/>
</dbReference>
<dbReference type="Gene3D" id="3.90.1150.170">
    <property type="match status" value="1"/>
</dbReference>
<dbReference type="Gene3D" id="3.40.640.10">
    <property type="entry name" value="Type I PLP-dependent aspartate aminotransferase-like (Major domain)"/>
    <property type="match status" value="1"/>
</dbReference>
<sequence>MPPCSAPASVPPPAPVPESPSPPDCHEAVQSMLSLIASEWGTSPHPDRREKPVVRYREPSALRKDLEEMSKMPMTISNSGLSSSADGANQLTTALRAFQDLSVDTSHPYFFNQLFGPLDPAALAGELLSCAQNTSGYTYEAAPVYSMLEVEVMKTLASLIGWDWETEGDGLMVPGGSLANSYAMHVARHHFFPETRDEGNAAVGAPLVAFAATEAHYSFLKGCGLLGLGRNNLVKVECDETGAMDPSKLDDAIKAAKAAGKVPFFVGATAGSTVRGTFDPIDKIADVCEAHGNLWLHVDGAWGGSALYSQRERVRSVLNGIERCDSFSTNPHKMLGSPLQASQFVSRHKGILNRTNASNATYLFDKRKKGAEYDLGDSTFTCGRKTDGLKIWSMLKYRGLDGISERVNHGVDLLDALAAKVRARPCFVLACAPWLFNVNFYYLPAAARTLLAEAGMATDGSTEESKGFELPDAVGEMLEPVAVDIKLAMQVAGEALVPFQPIAIQRAQAFRIVMAGDRSDFTEADLDHLLDTIERYGALEEEAKMKKK</sequence>
<feature type="region of interest" description="Disordered" evidence="7">
    <location>
        <begin position="1"/>
        <end position="61"/>
    </location>
</feature>
<evidence type="ECO:0000313" key="9">
    <source>
        <dbReference type="Proteomes" id="UP001165060"/>
    </source>
</evidence>
<comment type="caution">
    <text evidence="8">The sequence shown here is derived from an EMBL/GenBank/DDBJ whole genome shotgun (WGS) entry which is preliminary data.</text>
</comment>
<gene>
    <name evidence="8" type="ORF">TeGR_g9906</name>
</gene>
<dbReference type="Proteomes" id="UP001165060">
    <property type="component" value="Unassembled WGS sequence"/>
</dbReference>
<evidence type="ECO:0000256" key="6">
    <source>
        <dbReference type="RuleBase" id="RU000382"/>
    </source>
</evidence>
<evidence type="ECO:0008006" key="10">
    <source>
        <dbReference type="Google" id="ProtNLM"/>
    </source>
</evidence>
<protein>
    <recommendedName>
        <fullName evidence="10">Glutamate decarboxylase</fullName>
    </recommendedName>
</protein>
<dbReference type="PROSITE" id="PS00392">
    <property type="entry name" value="DDC_GAD_HDC_YDC"/>
    <property type="match status" value="1"/>
</dbReference>
<feature type="compositionally biased region" description="Basic and acidic residues" evidence="7">
    <location>
        <begin position="45"/>
        <end position="61"/>
    </location>
</feature>
<evidence type="ECO:0000256" key="4">
    <source>
        <dbReference type="ARBA" id="ARBA00022898"/>
    </source>
</evidence>
<dbReference type="PANTHER" id="PTHR45677:SF8">
    <property type="entry name" value="CYSTEINE SULFINIC ACID DECARBOXYLASE"/>
    <property type="match status" value="1"/>
</dbReference>
<accession>A0ABQ6N8S5</accession>
<keyword evidence="9" id="KW-1185">Reference proteome</keyword>
<name>A0ABQ6N8S5_9STRA</name>
<dbReference type="InterPro" id="IPR015421">
    <property type="entry name" value="PyrdxlP-dep_Trfase_major"/>
</dbReference>
<dbReference type="PANTHER" id="PTHR45677">
    <property type="entry name" value="GLUTAMATE DECARBOXYLASE-RELATED"/>
    <property type="match status" value="1"/>
</dbReference>
<dbReference type="InterPro" id="IPR015424">
    <property type="entry name" value="PyrdxlP-dep_Trfase"/>
</dbReference>
<organism evidence="8 9">
    <name type="scientific">Tetraparma gracilis</name>
    <dbReference type="NCBI Taxonomy" id="2962635"/>
    <lineage>
        <taxon>Eukaryota</taxon>
        <taxon>Sar</taxon>
        <taxon>Stramenopiles</taxon>
        <taxon>Ochrophyta</taxon>
        <taxon>Bolidophyceae</taxon>
        <taxon>Parmales</taxon>
        <taxon>Triparmaceae</taxon>
        <taxon>Tetraparma</taxon>
    </lineage>
</organism>
<keyword evidence="4 6" id="KW-0663">Pyridoxal phosphate</keyword>
<comment type="similarity">
    <text evidence="2 6">Belongs to the group II decarboxylase family.</text>
</comment>
<comment type="cofactor">
    <cofactor evidence="1 6">
        <name>pyridoxal 5'-phosphate</name>
        <dbReference type="ChEBI" id="CHEBI:597326"/>
    </cofactor>
</comment>
<reference evidence="8 9" key="1">
    <citation type="journal article" date="2023" name="Commun. Biol.">
        <title>Genome analysis of Parmales, the sister group of diatoms, reveals the evolutionary specialization of diatoms from phago-mixotrophs to photoautotrophs.</title>
        <authorList>
            <person name="Ban H."/>
            <person name="Sato S."/>
            <person name="Yoshikawa S."/>
            <person name="Yamada K."/>
            <person name="Nakamura Y."/>
            <person name="Ichinomiya M."/>
            <person name="Sato N."/>
            <person name="Blanc-Mathieu R."/>
            <person name="Endo H."/>
            <person name="Kuwata A."/>
            <person name="Ogata H."/>
        </authorList>
    </citation>
    <scope>NUCLEOTIDE SEQUENCE [LARGE SCALE GENOMIC DNA]</scope>
</reference>
<proteinExistence type="inferred from homology"/>
<dbReference type="InterPro" id="IPR002129">
    <property type="entry name" value="PyrdxlP-dep_de-COase"/>
</dbReference>
<evidence type="ECO:0000256" key="1">
    <source>
        <dbReference type="ARBA" id="ARBA00001933"/>
    </source>
</evidence>
<dbReference type="InterPro" id="IPR021115">
    <property type="entry name" value="Pyridoxal-P_BS"/>
</dbReference>